<proteinExistence type="predicted"/>
<reference evidence="1 2" key="1">
    <citation type="submission" date="2024-01" db="EMBL/GenBank/DDBJ databases">
        <title>The genomes of 5 underutilized Papilionoideae crops provide insights into root nodulation and disease resistance.</title>
        <authorList>
            <person name="Yuan L."/>
        </authorList>
    </citation>
    <scope>NUCLEOTIDE SEQUENCE [LARGE SCALE GENOMIC DNA]</scope>
    <source>
        <strain evidence="1">LY-2023</strain>
        <tissue evidence="1">Leaf</tissue>
    </source>
</reference>
<dbReference type="EMBL" id="JAYKXN010000004">
    <property type="protein sequence ID" value="KAK7292806.1"/>
    <property type="molecule type" value="Genomic_DNA"/>
</dbReference>
<accession>A0AAN9PC67</accession>
<name>A0AAN9PC67_CLITE</name>
<protein>
    <submittedName>
        <fullName evidence="1">Uncharacterized protein</fullName>
    </submittedName>
</protein>
<dbReference type="AlphaFoldDB" id="A0AAN9PC67"/>
<keyword evidence="2" id="KW-1185">Reference proteome</keyword>
<evidence type="ECO:0000313" key="1">
    <source>
        <dbReference type="EMBL" id="KAK7292806.1"/>
    </source>
</evidence>
<gene>
    <name evidence="1" type="ORF">RJT34_15660</name>
</gene>
<comment type="caution">
    <text evidence="1">The sequence shown here is derived from an EMBL/GenBank/DDBJ whole genome shotgun (WGS) entry which is preliminary data.</text>
</comment>
<evidence type="ECO:0000313" key="2">
    <source>
        <dbReference type="Proteomes" id="UP001359559"/>
    </source>
</evidence>
<dbReference type="Proteomes" id="UP001359559">
    <property type="component" value="Unassembled WGS sequence"/>
</dbReference>
<organism evidence="1 2">
    <name type="scientific">Clitoria ternatea</name>
    <name type="common">Butterfly pea</name>
    <dbReference type="NCBI Taxonomy" id="43366"/>
    <lineage>
        <taxon>Eukaryota</taxon>
        <taxon>Viridiplantae</taxon>
        <taxon>Streptophyta</taxon>
        <taxon>Embryophyta</taxon>
        <taxon>Tracheophyta</taxon>
        <taxon>Spermatophyta</taxon>
        <taxon>Magnoliopsida</taxon>
        <taxon>eudicotyledons</taxon>
        <taxon>Gunneridae</taxon>
        <taxon>Pentapetalae</taxon>
        <taxon>rosids</taxon>
        <taxon>fabids</taxon>
        <taxon>Fabales</taxon>
        <taxon>Fabaceae</taxon>
        <taxon>Papilionoideae</taxon>
        <taxon>50 kb inversion clade</taxon>
        <taxon>NPAAA clade</taxon>
        <taxon>indigoferoid/millettioid clade</taxon>
        <taxon>Phaseoleae</taxon>
        <taxon>Clitoria</taxon>
    </lineage>
</organism>
<sequence>MLLIFATSSLMELTRCKVFFPTHGHTKFVSSLSFVQAQECPCGCLLFLTDITYKKRDLVARAKVSVSAMLTGRALLVLDMSGD</sequence>